<name>A0ABS4QK20_9NOCA</name>
<protein>
    <recommendedName>
        <fullName evidence="4">DUF1772 domain-containing protein</fullName>
    </recommendedName>
</protein>
<dbReference type="RefSeq" id="WP_209893029.1">
    <property type="nucleotide sequence ID" value="NZ_JAGGMR010000001.1"/>
</dbReference>
<comment type="caution">
    <text evidence="2">The sequence shown here is derived from an EMBL/GenBank/DDBJ whole genome shotgun (WGS) entry which is preliminary data.</text>
</comment>
<gene>
    <name evidence="2" type="ORF">BJ987_004324</name>
</gene>
<sequence length="177" mass="19102">MRPTTIPLATTGAYATMASLVFAITAAETIFVYPNMFRDVPESLALADEFMTVVDIGSVMRPMGGVMTLCAVIAIVVALWARQARGWVAASLVFLISGQFLLSVLYQWPRASILGERDQHTLEEIERAATEFLVGHGFRIVASLATAVLAIAAVFSIYRARVLAEARRGHAGDEGAE</sequence>
<dbReference type="Proteomes" id="UP001519325">
    <property type="component" value="Unassembled WGS sequence"/>
</dbReference>
<organism evidence="2 3">
    <name type="scientific">Nocardia goodfellowii</name>
    <dbReference type="NCBI Taxonomy" id="882446"/>
    <lineage>
        <taxon>Bacteria</taxon>
        <taxon>Bacillati</taxon>
        <taxon>Actinomycetota</taxon>
        <taxon>Actinomycetes</taxon>
        <taxon>Mycobacteriales</taxon>
        <taxon>Nocardiaceae</taxon>
        <taxon>Nocardia</taxon>
    </lineage>
</organism>
<feature type="transmembrane region" description="Helical" evidence="1">
    <location>
        <begin position="12"/>
        <end position="33"/>
    </location>
</feature>
<accession>A0ABS4QK20</accession>
<proteinExistence type="predicted"/>
<keyword evidence="1" id="KW-1133">Transmembrane helix</keyword>
<dbReference type="EMBL" id="JAGGMR010000001">
    <property type="protein sequence ID" value="MBP2191423.1"/>
    <property type="molecule type" value="Genomic_DNA"/>
</dbReference>
<evidence type="ECO:0000256" key="1">
    <source>
        <dbReference type="SAM" id="Phobius"/>
    </source>
</evidence>
<feature type="transmembrane region" description="Helical" evidence="1">
    <location>
        <begin position="59"/>
        <end position="80"/>
    </location>
</feature>
<evidence type="ECO:0008006" key="4">
    <source>
        <dbReference type="Google" id="ProtNLM"/>
    </source>
</evidence>
<evidence type="ECO:0000313" key="3">
    <source>
        <dbReference type="Proteomes" id="UP001519325"/>
    </source>
</evidence>
<evidence type="ECO:0000313" key="2">
    <source>
        <dbReference type="EMBL" id="MBP2191423.1"/>
    </source>
</evidence>
<keyword evidence="3" id="KW-1185">Reference proteome</keyword>
<keyword evidence="1" id="KW-0472">Membrane</keyword>
<keyword evidence="1" id="KW-0812">Transmembrane</keyword>
<feature type="transmembrane region" description="Helical" evidence="1">
    <location>
        <begin position="140"/>
        <end position="158"/>
    </location>
</feature>
<feature type="transmembrane region" description="Helical" evidence="1">
    <location>
        <begin position="87"/>
        <end position="108"/>
    </location>
</feature>
<reference evidence="2 3" key="1">
    <citation type="submission" date="2021-03" db="EMBL/GenBank/DDBJ databases">
        <title>Sequencing the genomes of 1000 actinobacteria strains.</title>
        <authorList>
            <person name="Klenk H.-P."/>
        </authorList>
    </citation>
    <scope>NUCLEOTIDE SEQUENCE [LARGE SCALE GENOMIC DNA]</scope>
    <source>
        <strain evidence="2 3">DSM 45516</strain>
    </source>
</reference>